<gene>
    <name evidence="2" type="ORF">GGE60_003594</name>
</gene>
<sequence length="145" mass="15764">MNNLKGSWRLSGWRRTTSKGDVSYPLGEDASGLLVYTSDGKMMVQMTAAHRPPLETSNPLGGSAEEQAAAYSTCLGYFGSYRVADGKVTHRIEGSSFPNWSETEQVRPYELSGDELILRTPPSESGGVTTVNEMSWIRDKGPADA</sequence>
<feature type="domain" description="Lipocalin-like" evidence="1">
    <location>
        <begin position="6"/>
        <end position="136"/>
    </location>
</feature>
<comment type="caution">
    <text evidence="2">The sequence shown here is derived from an EMBL/GenBank/DDBJ whole genome shotgun (WGS) entry which is preliminary data.</text>
</comment>
<keyword evidence="3" id="KW-1185">Reference proteome</keyword>
<dbReference type="EMBL" id="JACIIG010000008">
    <property type="protein sequence ID" value="MBB4569470.1"/>
    <property type="molecule type" value="Genomic_DNA"/>
</dbReference>
<name>A0A7W6ZWG2_9HYPH</name>
<dbReference type="AlphaFoldDB" id="A0A7W6ZWG2"/>
<accession>A0A7W6ZWG2</accession>
<proteinExistence type="predicted"/>
<evidence type="ECO:0000259" key="1">
    <source>
        <dbReference type="Pfam" id="PF13924"/>
    </source>
</evidence>
<evidence type="ECO:0000313" key="3">
    <source>
        <dbReference type="Proteomes" id="UP000543836"/>
    </source>
</evidence>
<dbReference type="GeneID" id="32527866"/>
<protein>
    <recommendedName>
        <fullName evidence="1">Lipocalin-like domain-containing protein</fullName>
    </recommendedName>
</protein>
<dbReference type="RefSeq" id="WP_065091440.1">
    <property type="nucleotide sequence ID" value="NZ_JACIIG010000008.1"/>
</dbReference>
<dbReference type="InterPro" id="IPR024311">
    <property type="entry name" value="Lipocalin-like"/>
</dbReference>
<dbReference type="OrthoDB" id="118834at2"/>
<dbReference type="Proteomes" id="UP000543836">
    <property type="component" value="Unassembled WGS sequence"/>
</dbReference>
<reference evidence="2 3" key="1">
    <citation type="submission" date="2020-08" db="EMBL/GenBank/DDBJ databases">
        <title>Genomic Encyclopedia of Type Strains, Phase IV (KMG-V): Genome sequencing to study the core and pangenomes of soil and plant-associated prokaryotes.</title>
        <authorList>
            <person name="Whitman W."/>
        </authorList>
    </citation>
    <scope>NUCLEOTIDE SEQUENCE [LARGE SCALE GENOMIC DNA]</scope>
    <source>
        <strain evidence="2 3">SEMIA 492</strain>
    </source>
</reference>
<organism evidence="2 3">
    <name type="scientific">Rhizobium leucaenae</name>
    <dbReference type="NCBI Taxonomy" id="29450"/>
    <lineage>
        <taxon>Bacteria</taxon>
        <taxon>Pseudomonadati</taxon>
        <taxon>Pseudomonadota</taxon>
        <taxon>Alphaproteobacteria</taxon>
        <taxon>Hyphomicrobiales</taxon>
        <taxon>Rhizobiaceae</taxon>
        <taxon>Rhizobium/Agrobacterium group</taxon>
        <taxon>Rhizobium</taxon>
    </lineage>
</organism>
<evidence type="ECO:0000313" key="2">
    <source>
        <dbReference type="EMBL" id="MBB4569470.1"/>
    </source>
</evidence>
<dbReference type="Pfam" id="PF13924">
    <property type="entry name" value="Lipocalin_5"/>
    <property type="match status" value="1"/>
</dbReference>